<dbReference type="Gene3D" id="3.40.50.720">
    <property type="entry name" value="NAD(P)-binding Rossmann-like Domain"/>
    <property type="match status" value="1"/>
</dbReference>
<dbReference type="InterPro" id="IPR036291">
    <property type="entry name" value="NAD(P)-bd_dom_sf"/>
</dbReference>
<evidence type="ECO:0000256" key="1">
    <source>
        <dbReference type="ARBA" id="ARBA00007637"/>
    </source>
</evidence>
<dbReference type="Pfam" id="PF01370">
    <property type="entry name" value="Epimerase"/>
    <property type="match status" value="1"/>
</dbReference>
<dbReference type="OrthoDB" id="9801785at2"/>
<protein>
    <submittedName>
        <fullName evidence="3">NAD-dependent epimerase/dehydratase family protein</fullName>
    </submittedName>
</protein>
<evidence type="ECO:0000259" key="2">
    <source>
        <dbReference type="Pfam" id="PF01370"/>
    </source>
</evidence>
<dbReference type="EMBL" id="SMKX01000007">
    <property type="protein sequence ID" value="TDD62405.1"/>
    <property type="molecule type" value="Genomic_DNA"/>
</dbReference>
<comment type="caution">
    <text evidence="3">The sequence shown here is derived from an EMBL/GenBank/DDBJ whole genome shotgun (WGS) entry which is preliminary data.</text>
</comment>
<evidence type="ECO:0000313" key="3">
    <source>
        <dbReference type="EMBL" id="TDD62405.1"/>
    </source>
</evidence>
<evidence type="ECO:0000313" key="4">
    <source>
        <dbReference type="Proteomes" id="UP000295124"/>
    </source>
</evidence>
<dbReference type="PANTHER" id="PTHR43000">
    <property type="entry name" value="DTDP-D-GLUCOSE 4,6-DEHYDRATASE-RELATED"/>
    <property type="match status" value="1"/>
</dbReference>
<dbReference type="Proteomes" id="UP000295124">
    <property type="component" value="Unassembled WGS sequence"/>
</dbReference>
<keyword evidence="4" id="KW-1185">Reference proteome</keyword>
<accession>A0A4R4ZU88</accession>
<gene>
    <name evidence="3" type="ORF">E1263_04025</name>
</gene>
<proteinExistence type="inferred from homology"/>
<comment type="similarity">
    <text evidence="1">Belongs to the NAD(P)-dependent epimerase/dehydratase family.</text>
</comment>
<reference evidence="3 4" key="1">
    <citation type="submission" date="2019-03" db="EMBL/GenBank/DDBJ databases">
        <title>Draft genome sequences of novel Actinobacteria.</title>
        <authorList>
            <person name="Sahin N."/>
            <person name="Ay H."/>
            <person name="Saygin H."/>
        </authorList>
    </citation>
    <scope>NUCLEOTIDE SEQUENCE [LARGE SCALE GENOMIC DNA]</scope>
    <source>
        <strain evidence="3 4">JCM 13523</strain>
    </source>
</reference>
<feature type="domain" description="NAD-dependent epimerase/dehydratase" evidence="2">
    <location>
        <begin position="1"/>
        <end position="209"/>
    </location>
</feature>
<name>A0A4R4ZU88_9ACTN</name>
<sequence length="272" mass="28434">MLVTGAAGFIGRAVVAALREQDVLVTAVDREAPDPAWDEGVTVVTGDLASQQVCIGAFETRPTVVLHLAALTSVERSIEAPMATFAQNVTITQVLLELSRGSGVGQFVLASTTLSPQTPYGATKAAGEALLAAYSGSYGLAGATLGLTDVYGPGMPDKDDLVSRVMRAAQAGTGVEIGPQRRDLVYIDDVVNGVLIALDNQYDGRFVIGSGRSVTELELVEAVRAVTGKPLPVEQIDVPVEEVVVDVANDLGYAPTVSLEDGLALTWEYFKG</sequence>
<dbReference type="InterPro" id="IPR001509">
    <property type="entry name" value="Epimerase_deHydtase"/>
</dbReference>
<organism evidence="3 4">
    <name type="scientific">Kribbella antibiotica</name>
    <dbReference type="NCBI Taxonomy" id="190195"/>
    <lineage>
        <taxon>Bacteria</taxon>
        <taxon>Bacillati</taxon>
        <taxon>Actinomycetota</taxon>
        <taxon>Actinomycetes</taxon>
        <taxon>Propionibacteriales</taxon>
        <taxon>Kribbellaceae</taxon>
        <taxon>Kribbella</taxon>
    </lineage>
</organism>
<dbReference type="AlphaFoldDB" id="A0A4R4ZU88"/>
<dbReference type="SUPFAM" id="SSF51735">
    <property type="entry name" value="NAD(P)-binding Rossmann-fold domains"/>
    <property type="match status" value="1"/>
</dbReference>